<evidence type="ECO:0000313" key="2">
    <source>
        <dbReference type="Proteomes" id="UP000827872"/>
    </source>
</evidence>
<keyword evidence="2" id="KW-1185">Reference proteome</keyword>
<dbReference type="Proteomes" id="UP000827872">
    <property type="component" value="Linkage Group LG05"/>
</dbReference>
<gene>
    <name evidence="1" type="ORF">K3G42_012758</name>
</gene>
<comment type="caution">
    <text evidence="1">The sequence shown here is derived from an EMBL/GenBank/DDBJ whole genome shotgun (WGS) entry which is preliminary data.</text>
</comment>
<protein>
    <submittedName>
        <fullName evidence="1">Uncharacterized protein</fullName>
    </submittedName>
</protein>
<accession>A0ACB8F350</accession>
<evidence type="ECO:0000313" key="1">
    <source>
        <dbReference type="EMBL" id="KAH7999490.1"/>
    </source>
</evidence>
<dbReference type="EMBL" id="CM037618">
    <property type="protein sequence ID" value="KAH7999490.1"/>
    <property type="molecule type" value="Genomic_DNA"/>
</dbReference>
<sequence>MLFWGSLLGCGGNPVPGSERKAGGRGRGEATAAGSGMWGTPGGSGGGPARAWGVTQSPAGEESRQPKERRGCHSQRRHVGNPWGGSCLASWQILLQGGLSGHVGVTWSPPRGGKRAAEGEEKPPRPAAACGGPLGAAAAAAALPAGGCCSGEACPDAGGDLVPGPERKGGGRGQSEAAAASGSMWETPGAAAALPAGGYCSELRVVEVALAVDQQGRLRLGKMGGTGTAGEAEVKLSSRCGSLTHNVISASHRLKWAGPGDE</sequence>
<name>A0ACB8F350_9SAUR</name>
<proteinExistence type="predicted"/>
<organism evidence="1 2">
    <name type="scientific">Sphaerodactylus townsendi</name>
    <dbReference type="NCBI Taxonomy" id="933632"/>
    <lineage>
        <taxon>Eukaryota</taxon>
        <taxon>Metazoa</taxon>
        <taxon>Chordata</taxon>
        <taxon>Craniata</taxon>
        <taxon>Vertebrata</taxon>
        <taxon>Euteleostomi</taxon>
        <taxon>Lepidosauria</taxon>
        <taxon>Squamata</taxon>
        <taxon>Bifurcata</taxon>
        <taxon>Gekkota</taxon>
        <taxon>Sphaerodactylidae</taxon>
        <taxon>Sphaerodactylus</taxon>
    </lineage>
</organism>
<reference evidence="1" key="1">
    <citation type="submission" date="2021-08" db="EMBL/GenBank/DDBJ databases">
        <title>The first chromosome-level gecko genome reveals the dynamic sex chromosomes of Neotropical dwarf geckos (Sphaerodactylidae: Sphaerodactylus).</title>
        <authorList>
            <person name="Pinto B.J."/>
            <person name="Keating S.E."/>
            <person name="Gamble T."/>
        </authorList>
    </citation>
    <scope>NUCLEOTIDE SEQUENCE</scope>
    <source>
        <strain evidence="1">TG3544</strain>
    </source>
</reference>